<accession>A0A2S2CQ13</accession>
<evidence type="ECO:0000259" key="2">
    <source>
        <dbReference type="Pfam" id="PF01471"/>
    </source>
</evidence>
<proteinExistence type="predicted"/>
<evidence type="ECO:0000313" key="3">
    <source>
        <dbReference type="EMBL" id="AWK86558.1"/>
    </source>
</evidence>
<gene>
    <name evidence="3" type="ORF">DEW08_10175</name>
</gene>
<feature type="domain" description="Peptidoglycan binding-like" evidence="2">
    <location>
        <begin position="44"/>
        <end position="96"/>
    </location>
</feature>
<dbReference type="Proteomes" id="UP000245629">
    <property type="component" value="Chromosome 2"/>
</dbReference>
<dbReference type="InterPro" id="IPR002477">
    <property type="entry name" value="Peptidoglycan-bd-like"/>
</dbReference>
<protein>
    <submittedName>
        <fullName evidence="3">Lytic murein transglycosylase</fullName>
    </submittedName>
</protein>
<dbReference type="InterPro" id="IPR036366">
    <property type="entry name" value="PGBDSf"/>
</dbReference>
<feature type="signal peptide" evidence="1">
    <location>
        <begin position="1"/>
        <end position="23"/>
    </location>
</feature>
<keyword evidence="4" id="KW-1185">Reference proteome</keyword>
<dbReference type="EMBL" id="CP029353">
    <property type="protein sequence ID" value="AWK86558.1"/>
    <property type="molecule type" value="Genomic_DNA"/>
</dbReference>
<name>A0A2S2CQ13_9PROT</name>
<dbReference type="RefSeq" id="WP_109326789.1">
    <property type="nucleotide sequence ID" value="NZ_CP029353.1"/>
</dbReference>
<evidence type="ECO:0000313" key="4">
    <source>
        <dbReference type="Proteomes" id="UP000245629"/>
    </source>
</evidence>
<dbReference type="KEGG" id="azz:DEW08_10175"/>
<feature type="chain" id="PRO_5015707628" evidence="1">
    <location>
        <begin position="24"/>
        <end position="110"/>
    </location>
</feature>
<dbReference type="SUPFAM" id="SSF47090">
    <property type="entry name" value="PGBD-like"/>
    <property type="match status" value="1"/>
</dbReference>
<dbReference type="Pfam" id="PF01471">
    <property type="entry name" value="PG_binding_1"/>
    <property type="match status" value="1"/>
</dbReference>
<organism evidence="3 4">
    <name type="scientific">Azospirillum thermophilum</name>
    <dbReference type="NCBI Taxonomy" id="2202148"/>
    <lineage>
        <taxon>Bacteria</taxon>
        <taxon>Pseudomonadati</taxon>
        <taxon>Pseudomonadota</taxon>
        <taxon>Alphaproteobacteria</taxon>
        <taxon>Rhodospirillales</taxon>
        <taxon>Azospirillaceae</taxon>
        <taxon>Azospirillum</taxon>
    </lineage>
</organism>
<dbReference type="Gene3D" id="1.10.101.10">
    <property type="entry name" value="PGBD-like superfamily/PGBD"/>
    <property type="match status" value="1"/>
</dbReference>
<sequence>MTLRLLAAGLFLAPLLLAGPASAASPASGCGYEGMPPEMFRAYVQGAQEALNEHGFRAGAVDGRFGPQTRSAVRAYQRAAKLPVDGCVSQQLLDHLNFAQPKVYAKGRRG</sequence>
<evidence type="ECO:0000256" key="1">
    <source>
        <dbReference type="SAM" id="SignalP"/>
    </source>
</evidence>
<reference evidence="4" key="1">
    <citation type="submission" date="2018-05" db="EMBL/GenBank/DDBJ databases">
        <title>Azospirillum thermophila sp. nov., a novel isolated from hot spring.</title>
        <authorList>
            <person name="Zhao Z."/>
        </authorList>
    </citation>
    <scope>NUCLEOTIDE SEQUENCE [LARGE SCALE GENOMIC DNA]</scope>
    <source>
        <strain evidence="4">CFH 70021</strain>
    </source>
</reference>
<dbReference type="InterPro" id="IPR036365">
    <property type="entry name" value="PGBD-like_sf"/>
</dbReference>
<dbReference type="AlphaFoldDB" id="A0A2S2CQ13"/>
<dbReference type="OrthoDB" id="7366802at2"/>
<keyword evidence="1" id="KW-0732">Signal</keyword>